<name>A0AAW2F1N6_9HYME</name>
<gene>
    <name evidence="2" type="ORF">PUN28_014100</name>
</gene>
<dbReference type="Proteomes" id="UP001430953">
    <property type="component" value="Unassembled WGS sequence"/>
</dbReference>
<proteinExistence type="predicted"/>
<sequence>MVVEFTHGRAPRYYMSDRDADRSCLHKIKTTTEQSPFGDEQNQFHCCVSAKVCFAQNDNKFHPRLCASKQPEQPLTYVQYANTRLLGINANNQRNIGKRRRIVSPRLYMYIANRAIYIYIYFNTSISIIYNLQRCNVIKVFSL</sequence>
<keyword evidence="1" id="KW-1133">Transmembrane helix</keyword>
<dbReference type="EMBL" id="JADYXP020000015">
    <property type="protein sequence ID" value="KAL0108724.1"/>
    <property type="molecule type" value="Genomic_DNA"/>
</dbReference>
<keyword evidence="1" id="KW-0472">Membrane</keyword>
<evidence type="ECO:0000313" key="2">
    <source>
        <dbReference type="EMBL" id="KAL0108724.1"/>
    </source>
</evidence>
<dbReference type="AlphaFoldDB" id="A0AAW2F1N6"/>
<keyword evidence="1" id="KW-0812">Transmembrane</keyword>
<evidence type="ECO:0000256" key="1">
    <source>
        <dbReference type="SAM" id="Phobius"/>
    </source>
</evidence>
<protein>
    <submittedName>
        <fullName evidence="2">Uncharacterized protein</fullName>
    </submittedName>
</protein>
<organism evidence="2 3">
    <name type="scientific">Cardiocondyla obscurior</name>
    <dbReference type="NCBI Taxonomy" id="286306"/>
    <lineage>
        <taxon>Eukaryota</taxon>
        <taxon>Metazoa</taxon>
        <taxon>Ecdysozoa</taxon>
        <taxon>Arthropoda</taxon>
        <taxon>Hexapoda</taxon>
        <taxon>Insecta</taxon>
        <taxon>Pterygota</taxon>
        <taxon>Neoptera</taxon>
        <taxon>Endopterygota</taxon>
        <taxon>Hymenoptera</taxon>
        <taxon>Apocrita</taxon>
        <taxon>Aculeata</taxon>
        <taxon>Formicoidea</taxon>
        <taxon>Formicidae</taxon>
        <taxon>Myrmicinae</taxon>
        <taxon>Cardiocondyla</taxon>
    </lineage>
</organism>
<feature type="transmembrane region" description="Helical" evidence="1">
    <location>
        <begin position="107"/>
        <end position="130"/>
    </location>
</feature>
<evidence type="ECO:0000313" key="3">
    <source>
        <dbReference type="Proteomes" id="UP001430953"/>
    </source>
</evidence>
<keyword evidence="3" id="KW-1185">Reference proteome</keyword>
<accession>A0AAW2F1N6</accession>
<reference evidence="2 3" key="1">
    <citation type="submission" date="2023-03" db="EMBL/GenBank/DDBJ databases">
        <title>High recombination rates correlate with genetic variation in Cardiocondyla obscurior ants.</title>
        <authorList>
            <person name="Errbii M."/>
        </authorList>
    </citation>
    <scope>NUCLEOTIDE SEQUENCE [LARGE SCALE GENOMIC DNA]</scope>
    <source>
        <strain evidence="2">Alpha-2009</strain>
        <tissue evidence="2">Whole body</tissue>
    </source>
</reference>
<comment type="caution">
    <text evidence="2">The sequence shown here is derived from an EMBL/GenBank/DDBJ whole genome shotgun (WGS) entry which is preliminary data.</text>
</comment>